<evidence type="ECO:0000256" key="3">
    <source>
        <dbReference type="ARBA" id="ARBA00023026"/>
    </source>
</evidence>
<evidence type="ECO:0000313" key="7">
    <source>
        <dbReference type="Proteomes" id="UP000248817"/>
    </source>
</evidence>
<dbReference type="InterPro" id="IPR036779">
    <property type="entry name" value="LysM_dom_sf"/>
</dbReference>
<feature type="signal peptide" evidence="4">
    <location>
        <begin position="1"/>
        <end position="17"/>
    </location>
</feature>
<dbReference type="Proteomes" id="UP000248817">
    <property type="component" value="Unassembled WGS sequence"/>
</dbReference>
<feature type="domain" description="LysM" evidence="5">
    <location>
        <begin position="301"/>
        <end position="349"/>
    </location>
</feature>
<keyword evidence="3" id="KW-0843">Virulence</keyword>
<dbReference type="InterPro" id="IPR031305">
    <property type="entry name" value="Casein_CS"/>
</dbReference>
<feature type="domain" description="LysM" evidence="5">
    <location>
        <begin position="145"/>
        <end position="192"/>
    </location>
</feature>
<keyword evidence="2 4" id="KW-0732">Signal</keyword>
<feature type="chain" id="PRO_5015925897" evidence="4">
    <location>
        <begin position="18"/>
        <end position="414"/>
    </location>
</feature>
<dbReference type="CDD" id="cd00118">
    <property type="entry name" value="LysM"/>
    <property type="match status" value="3"/>
</dbReference>
<dbReference type="SMART" id="SM00257">
    <property type="entry name" value="LysM"/>
    <property type="match status" value="4"/>
</dbReference>
<evidence type="ECO:0000259" key="5">
    <source>
        <dbReference type="PROSITE" id="PS51782"/>
    </source>
</evidence>
<evidence type="ECO:0000256" key="4">
    <source>
        <dbReference type="SAM" id="SignalP"/>
    </source>
</evidence>
<dbReference type="Pfam" id="PF01476">
    <property type="entry name" value="LysM"/>
    <property type="match status" value="1"/>
</dbReference>
<proteinExistence type="predicted"/>
<feature type="domain" description="LysM" evidence="5">
    <location>
        <begin position="366"/>
        <end position="412"/>
    </location>
</feature>
<dbReference type="InterPro" id="IPR052210">
    <property type="entry name" value="LysM1-like"/>
</dbReference>
<dbReference type="PROSITE" id="PS00306">
    <property type="entry name" value="CASEIN_ALPHA_BETA"/>
    <property type="match status" value="1"/>
</dbReference>
<reference evidence="6 7" key="1">
    <citation type="submission" date="2018-02" db="EMBL/GenBank/DDBJ databases">
        <title>The genomes of Aspergillus section Nigri reveals drivers in fungal speciation.</title>
        <authorList>
            <consortium name="DOE Joint Genome Institute"/>
            <person name="Vesth T.C."/>
            <person name="Nybo J."/>
            <person name="Theobald S."/>
            <person name="Brandl J."/>
            <person name="Frisvad J.C."/>
            <person name="Nielsen K.F."/>
            <person name="Lyhne E.K."/>
            <person name="Kogle M.E."/>
            <person name="Kuo A."/>
            <person name="Riley R."/>
            <person name="Clum A."/>
            <person name="Nolan M."/>
            <person name="Lipzen A."/>
            <person name="Salamov A."/>
            <person name="Henrissat B."/>
            <person name="Wiebenga A."/>
            <person name="De vries R.P."/>
            <person name="Grigoriev I.V."/>
            <person name="Mortensen U.H."/>
            <person name="Andersen M.R."/>
            <person name="Baker S.E."/>
        </authorList>
    </citation>
    <scope>NUCLEOTIDE SEQUENCE [LARGE SCALE GENOMIC DNA]</scope>
    <source>
        <strain evidence="6 7">CBS 114.80</strain>
    </source>
</reference>
<evidence type="ECO:0000256" key="2">
    <source>
        <dbReference type="ARBA" id="ARBA00022729"/>
    </source>
</evidence>
<sequence length="414" mass="44261">MQFYPLVLSCLLAQAVASPRLQKRWLNGDTATGTTDPDVTGDCEYWANDISATDTCAELETYFDATVAELHAWNPSLLEDYCVLIEGWSYCVEGPAVTVTAAATTLAAATATSASATTVTTTSTTTYSGGVPSPTQSGLVGTCNAYYYVKSTDTCYTIQDLYLDFTLNEFYTWNPSISTGCVGLEPGYYVCVGVTGGTSSIATATTTASVSSSSPYQPQQTGLTSKCDDYYYVNEGDDCTAGLEEFDITMAEFYAWNPAVGSDCNTMEYGYYVCVGVPATTTATTTGPSPTQTGIITNCTTYYEATANDSCWSIVTEKYAYLTEAEFLAWNPAVGSDCTGLWAGYYYCVATTTVAPMPNTIDTCTTYYLVAEGDSCYSIEQAYGISAADFVEWNPAVGSSCASLWKGYYVCVGV</sequence>
<evidence type="ECO:0000313" key="6">
    <source>
        <dbReference type="EMBL" id="PYI34514.1"/>
    </source>
</evidence>
<dbReference type="PANTHER" id="PTHR34997:SF2">
    <property type="entry name" value="LYSM DOMAIN-CONTAINING PROTEIN-RELATED"/>
    <property type="match status" value="1"/>
</dbReference>
<dbReference type="Gene3D" id="3.10.350.10">
    <property type="entry name" value="LysM domain"/>
    <property type="match status" value="5"/>
</dbReference>
<feature type="domain" description="LysM" evidence="5">
    <location>
        <begin position="229"/>
        <end position="275"/>
    </location>
</feature>
<protein>
    <submittedName>
        <fullName evidence="6">LysM domain protein</fullName>
    </submittedName>
</protein>
<dbReference type="PROSITE" id="PS51782">
    <property type="entry name" value="LYSM"/>
    <property type="match status" value="4"/>
</dbReference>
<dbReference type="AlphaFoldDB" id="A0A2V5IJY8"/>
<organism evidence="6 7">
    <name type="scientific">Aspergillus indologenus CBS 114.80</name>
    <dbReference type="NCBI Taxonomy" id="1450541"/>
    <lineage>
        <taxon>Eukaryota</taxon>
        <taxon>Fungi</taxon>
        <taxon>Dikarya</taxon>
        <taxon>Ascomycota</taxon>
        <taxon>Pezizomycotina</taxon>
        <taxon>Eurotiomycetes</taxon>
        <taxon>Eurotiomycetidae</taxon>
        <taxon>Eurotiales</taxon>
        <taxon>Aspergillaceae</taxon>
        <taxon>Aspergillus</taxon>
        <taxon>Aspergillus subgen. Circumdati</taxon>
    </lineage>
</organism>
<dbReference type="SUPFAM" id="SSF54106">
    <property type="entry name" value="LysM domain"/>
    <property type="match status" value="3"/>
</dbReference>
<dbReference type="GO" id="GO:0008061">
    <property type="term" value="F:chitin binding"/>
    <property type="evidence" value="ECO:0007669"/>
    <property type="project" value="UniProtKB-KW"/>
</dbReference>
<name>A0A2V5IJY8_9EURO</name>
<dbReference type="EMBL" id="KZ825475">
    <property type="protein sequence ID" value="PYI34514.1"/>
    <property type="molecule type" value="Genomic_DNA"/>
</dbReference>
<keyword evidence="7" id="KW-1185">Reference proteome</keyword>
<evidence type="ECO:0000256" key="1">
    <source>
        <dbReference type="ARBA" id="ARBA00022669"/>
    </source>
</evidence>
<dbReference type="InterPro" id="IPR018392">
    <property type="entry name" value="LysM"/>
</dbReference>
<gene>
    <name evidence="6" type="ORF">BP00DRAFT_465522</name>
</gene>
<dbReference type="PANTHER" id="PTHR34997">
    <property type="entry name" value="AM15"/>
    <property type="match status" value="1"/>
</dbReference>
<keyword evidence="1" id="KW-0147">Chitin-binding</keyword>
<accession>A0A2V5IJY8</accession>